<proteinExistence type="predicted"/>
<dbReference type="OrthoDB" id="119121at2759"/>
<organism evidence="2 3">
    <name type="scientific">Chlorella sorokiniana</name>
    <name type="common">Freshwater green alga</name>
    <dbReference type="NCBI Taxonomy" id="3076"/>
    <lineage>
        <taxon>Eukaryota</taxon>
        <taxon>Viridiplantae</taxon>
        <taxon>Chlorophyta</taxon>
        <taxon>core chlorophytes</taxon>
        <taxon>Trebouxiophyceae</taxon>
        <taxon>Chlorellales</taxon>
        <taxon>Chlorellaceae</taxon>
        <taxon>Chlorella clade</taxon>
        <taxon>Chlorella</taxon>
    </lineage>
</organism>
<feature type="region of interest" description="Disordered" evidence="1">
    <location>
        <begin position="267"/>
        <end position="292"/>
    </location>
</feature>
<dbReference type="Proteomes" id="UP000239899">
    <property type="component" value="Unassembled WGS sequence"/>
</dbReference>
<dbReference type="AlphaFoldDB" id="A0A2P6TUH3"/>
<evidence type="ECO:0000313" key="3">
    <source>
        <dbReference type="Proteomes" id="UP000239899"/>
    </source>
</evidence>
<dbReference type="EMBL" id="LHPG02000006">
    <property type="protein sequence ID" value="PRW57676.1"/>
    <property type="molecule type" value="Genomic_DNA"/>
</dbReference>
<name>A0A2P6TUH3_CHLSO</name>
<evidence type="ECO:0000256" key="1">
    <source>
        <dbReference type="SAM" id="MobiDB-lite"/>
    </source>
</evidence>
<accession>A0A2P6TUH3</accession>
<gene>
    <name evidence="2" type="ORF">C2E21_3465</name>
</gene>
<dbReference type="PANTHER" id="PTHR37204:SF1">
    <property type="entry name" value="TRANSMEMBRANE PROTEIN"/>
    <property type="match status" value="1"/>
</dbReference>
<feature type="region of interest" description="Disordered" evidence="1">
    <location>
        <begin position="29"/>
        <end position="96"/>
    </location>
</feature>
<dbReference type="PANTHER" id="PTHR37204">
    <property type="entry name" value="TRANSMEMBRANE PROTEIN"/>
    <property type="match status" value="1"/>
</dbReference>
<comment type="caution">
    <text evidence="2">The sequence shown here is derived from an EMBL/GenBank/DDBJ whole genome shotgun (WGS) entry which is preliminary data.</text>
</comment>
<sequence length="432" mass="45994">MLHSAAIDSAAWALLAVLTWRQVLRWRRRSGGQGDGTADAEDAAAAGEGKASKAAGPPSFAINARASSEGSTGSSGGSSGGDTPRPQAGKPAAAAVDDAAAIDRAAHAIVDAAEEEAQRKVHVVGSSVNLPDMSANLAAKVAVSEAQQSDPRLLAAVYDDMAAKFAEHGLNLPAVAAMQQYFDNLEGEGEARPLEYSRFPVPLPPGSVRLGVIFFQEFNRQLADMVHQAAQEVVAALPPGCKFHVNRPSHYHLTIYMTSQPHTLRPNPFDPAAGGLPEGSAEEQAAAAKPDPDNLKREIEAFRVAAAGTDAPRFEVHRLLMADSGTLLLCSVDHSGHLAQLRKRLRHAFPGGPPKQSTIVHASIARVLTPSQLSKEHIAAVQEVCDRWTSRLRGQRFDPDRISFIQAKALGCEHTFTTVEGPRVPLPFKRSI</sequence>
<dbReference type="STRING" id="3076.A0A2P6TUH3"/>
<evidence type="ECO:0000313" key="2">
    <source>
        <dbReference type="EMBL" id="PRW57676.1"/>
    </source>
</evidence>
<protein>
    <submittedName>
        <fullName evidence="2">Uncharacterized protein</fullName>
    </submittedName>
</protein>
<reference evidence="2 3" key="1">
    <citation type="journal article" date="2018" name="Plant J.">
        <title>Genome sequences of Chlorella sorokiniana UTEX 1602 and Micractinium conductrix SAG 241.80: implications to maltose excretion by a green alga.</title>
        <authorList>
            <person name="Arriola M.B."/>
            <person name="Velmurugan N."/>
            <person name="Zhang Y."/>
            <person name="Plunkett M.H."/>
            <person name="Hondzo H."/>
            <person name="Barney B.M."/>
        </authorList>
    </citation>
    <scope>NUCLEOTIDE SEQUENCE [LARGE SCALE GENOMIC DNA]</scope>
    <source>
        <strain evidence="3">UTEX 1602</strain>
    </source>
</reference>
<feature type="compositionally biased region" description="Low complexity" evidence="1">
    <location>
        <begin position="43"/>
        <end position="56"/>
    </location>
</feature>
<keyword evidence="3" id="KW-1185">Reference proteome</keyword>